<dbReference type="OrthoDB" id="5295305at2"/>
<dbReference type="InterPro" id="IPR051531">
    <property type="entry name" value="N-acetyltransferase"/>
</dbReference>
<dbReference type="SUPFAM" id="SSF55729">
    <property type="entry name" value="Acyl-CoA N-acyltransferases (Nat)"/>
    <property type="match status" value="1"/>
</dbReference>
<accession>A0A6I4USZ9</accession>
<name>A0A6I4USZ9_9SPHN</name>
<dbReference type="RefSeq" id="WP_160745457.1">
    <property type="nucleotide sequence ID" value="NZ_WTYK01000001.1"/>
</dbReference>
<dbReference type="PROSITE" id="PS51186">
    <property type="entry name" value="GNAT"/>
    <property type="match status" value="1"/>
</dbReference>
<feature type="domain" description="N-acetyltransferase" evidence="1">
    <location>
        <begin position="11"/>
        <end position="171"/>
    </location>
</feature>
<keyword evidence="3" id="KW-1185">Reference proteome</keyword>
<evidence type="ECO:0000259" key="1">
    <source>
        <dbReference type="PROSITE" id="PS51186"/>
    </source>
</evidence>
<evidence type="ECO:0000313" key="2">
    <source>
        <dbReference type="EMBL" id="MXP40647.1"/>
    </source>
</evidence>
<dbReference type="EMBL" id="WTYK01000001">
    <property type="protein sequence ID" value="MXP40647.1"/>
    <property type="molecule type" value="Genomic_DNA"/>
</dbReference>
<proteinExistence type="predicted"/>
<dbReference type="AlphaFoldDB" id="A0A6I4USZ9"/>
<dbReference type="Pfam" id="PF13302">
    <property type="entry name" value="Acetyltransf_3"/>
    <property type="match status" value="1"/>
</dbReference>
<dbReference type="PANTHER" id="PTHR43792:SF1">
    <property type="entry name" value="N-ACETYLTRANSFERASE DOMAIN-CONTAINING PROTEIN"/>
    <property type="match status" value="1"/>
</dbReference>
<dbReference type="GO" id="GO:0016747">
    <property type="term" value="F:acyltransferase activity, transferring groups other than amino-acyl groups"/>
    <property type="evidence" value="ECO:0007669"/>
    <property type="project" value="InterPro"/>
</dbReference>
<dbReference type="InterPro" id="IPR016181">
    <property type="entry name" value="Acyl_CoA_acyltransferase"/>
</dbReference>
<sequence>MSDVRLGTDRLVLRDHTLDDFCAYRRFWAEQACDVPGGPPRTAEEVWYRLVFLIGHWRVFRYGLFLAIDPTSNEIIGEIGFRRMERSSAPLTSEREGGWNLGRAHRSQGLASEAMICARDWMDTHHPGRQSCFIDVENTASIRLAKVLGFEAVSEHEYNSSKVTLFERPAPQQCGAPPAI</sequence>
<dbReference type="Proteomes" id="UP000469159">
    <property type="component" value="Unassembled WGS sequence"/>
</dbReference>
<dbReference type="PANTHER" id="PTHR43792">
    <property type="entry name" value="GNAT FAMILY, PUTATIVE (AFU_ORTHOLOGUE AFUA_3G00765)-RELATED-RELATED"/>
    <property type="match status" value="1"/>
</dbReference>
<organism evidence="2 3">
    <name type="scientific">Croceibacterium soli</name>
    <dbReference type="NCBI Taxonomy" id="1739690"/>
    <lineage>
        <taxon>Bacteria</taxon>
        <taxon>Pseudomonadati</taxon>
        <taxon>Pseudomonadota</taxon>
        <taxon>Alphaproteobacteria</taxon>
        <taxon>Sphingomonadales</taxon>
        <taxon>Erythrobacteraceae</taxon>
        <taxon>Croceibacterium</taxon>
    </lineage>
</organism>
<dbReference type="Gene3D" id="3.40.630.30">
    <property type="match status" value="1"/>
</dbReference>
<reference evidence="2 3" key="1">
    <citation type="submission" date="2019-12" db="EMBL/GenBank/DDBJ databases">
        <title>Genomic-based taxomic classification of the family Erythrobacteraceae.</title>
        <authorList>
            <person name="Xu L."/>
        </authorList>
    </citation>
    <scope>NUCLEOTIDE SEQUENCE [LARGE SCALE GENOMIC DNA]</scope>
    <source>
        <strain evidence="2 3">MCCC 1K02066</strain>
    </source>
</reference>
<evidence type="ECO:0000313" key="3">
    <source>
        <dbReference type="Proteomes" id="UP000469159"/>
    </source>
</evidence>
<comment type="caution">
    <text evidence="2">The sequence shown here is derived from an EMBL/GenBank/DDBJ whole genome shotgun (WGS) entry which is preliminary data.</text>
</comment>
<gene>
    <name evidence="2" type="ORF">GRI75_03160</name>
</gene>
<keyword evidence="2" id="KW-0808">Transferase</keyword>
<protein>
    <submittedName>
        <fullName evidence="2">GNAT family N-acetyltransferase</fullName>
    </submittedName>
</protein>
<dbReference type="InterPro" id="IPR000182">
    <property type="entry name" value="GNAT_dom"/>
</dbReference>